<evidence type="ECO:0000256" key="1">
    <source>
        <dbReference type="SAM" id="MobiDB-lite"/>
    </source>
</evidence>
<accession>A0A9P5CZF8</accession>
<feature type="region of interest" description="Disordered" evidence="1">
    <location>
        <begin position="1"/>
        <end position="120"/>
    </location>
</feature>
<evidence type="ECO:0000313" key="2">
    <source>
        <dbReference type="EMBL" id="KAF4120437.1"/>
    </source>
</evidence>
<dbReference type="GeneID" id="55969103"/>
<gene>
    <name evidence="2" type="ORF">GMORB2_2873</name>
</gene>
<keyword evidence="3" id="KW-1185">Reference proteome</keyword>
<sequence>MAHLLPSNGGGVSGMHNGRVTRRPVPSLSAKSSERLRMEADAQAGPPAAVVVSSPEQPREIVVRDRHGEIEMGSPASPEMDDQGDSPLDSQKEADEESHRLVEAIKSHQMHSAGLQDHPDELLEAVKTSMRGKVARLSEDSWMYERGPGRGI</sequence>
<reference evidence="2" key="1">
    <citation type="submission" date="2020-03" db="EMBL/GenBank/DDBJ databases">
        <title>Site-based positive gene gene selection in Geosmithia morbida across the United States reveals a broad range of putative effectors and factors for local host and environmental adapation.</title>
        <authorList>
            <person name="Onufrak A."/>
            <person name="Murdoch R.W."/>
            <person name="Gazis R."/>
            <person name="Huff M."/>
            <person name="Staton M."/>
            <person name="Klingeman W."/>
            <person name="Hadziabdic D."/>
        </authorList>
    </citation>
    <scope>NUCLEOTIDE SEQUENCE</scope>
    <source>
        <strain evidence="2">1262</strain>
    </source>
</reference>
<organism evidence="2 3">
    <name type="scientific">Geosmithia morbida</name>
    <dbReference type="NCBI Taxonomy" id="1094350"/>
    <lineage>
        <taxon>Eukaryota</taxon>
        <taxon>Fungi</taxon>
        <taxon>Dikarya</taxon>
        <taxon>Ascomycota</taxon>
        <taxon>Pezizomycotina</taxon>
        <taxon>Sordariomycetes</taxon>
        <taxon>Hypocreomycetidae</taxon>
        <taxon>Hypocreales</taxon>
        <taxon>Bionectriaceae</taxon>
        <taxon>Geosmithia</taxon>
    </lineage>
</organism>
<feature type="compositionally biased region" description="Basic and acidic residues" evidence="1">
    <location>
        <begin position="57"/>
        <end position="70"/>
    </location>
</feature>
<dbReference type="RefSeq" id="XP_035319089.1">
    <property type="nucleotide sequence ID" value="XM_035464851.1"/>
</dbReference>
<dbReference type="EMBL" id="JAANYQ010000016">
    <property type="protein sequence ID" value="KAF4120437.1"/>
    <property type="molecule type" value="Genomic_DNA"/>
</dbReference>
<dbReference type="OrthoDB" id="4188844at2759"/>
<evidence type="ECO:0000313" key="3">
    <source>
        <dbReference type="Proteomes" id="UP000749293"/>
    </source>
</evidence>
<dbReference type="AlphaFoldDB" id="A0A9P5CZF8"/>
<comment type="caution">
    <text evidence="2">The sequence shown here is derived from an EMBL/GenBank/DDBJ whole genome shotgun (WGS) entry which is preliminary data.</text>
</comment>
<proteinExistence type="predicted"/>
<protein>
    <submittedName>
        <fullName evidence="2">Uncharacterized protein</fullName>
    </submittedName>
</protein>
<feature type="compositionally biased region" description="Basic and acidic residues" evidence="1">
    <location>
        <begin position="90"/>
        <end position="106"/>
    </location>
</feature>
<name>A0A9P5CZF8_9HYPO</name>
<dbReference type="Proteomes" id="UP000749293">
    <property type="component" value="Unassembled WGS sequence"/>
</dbReference>